<evidence type="ECO:0000313" key="2">
    <source>
        <dbReference type="EMBL" id="MBL0746293.1"/>
    </source>
</evidence>
<feature type="transmembrane region" description="Helical" evidence="1">
    <location>
        <begin position="208"/>
        <end position="237"/>
    </location>
</feature>
<feature type="transmembrane region" description="Helical" evidence="1">
    <location>
        <begin position="12"/>
        <end position="33"/>
    </location>
</feature>
<feature type="transmembrane region" description="Helical" evidence="1">
    <location>
        <begin position="371"/>
        <end position="391"/>
    </location>
</feature>
<dbReference type="Proteomes" id="UP000636918">
    <property type="component" value="Unassembled WGS sequence"/>
</dbReference>
<feature type="transmembrane region" description="Helical" evidence="1">
    <location>
        <begin position="257"/>
        <end position="285"/>
    </location>
</feature>
<proteinExistence type="predicted"/>
<feature type="transmembrane region" description="Helical" evidence="1">
    <location>
        <begin position="85"/>
        <end position="103"/>
    </location>
</feature>
<protein>
    <recommendedName>
        <fullName evidence="4">Integral membrane protein</fullName>
    </recommendedName>
</protein>
<keyword evidence="1" id="KW-1133">Transmembrane helix</keyword>
<gene>
    <name evidence="2" type="ORF">JI751_01605</name>
</gene>
<dbReference type="EMBL" id="JAERSG010000001">
    <property type="protein sequence ID" value="MBL0746293.1"/>
    <property type="molecule type" value="Genomic_DNA"/>
</dbReference>
<keyword evidence="3" id="KW-1185">Reference proteome</keyword>
<organism evidence="2 3">
    <name type="scientific">Nocardioides baculatus</name>
    <dbReference type="NCBI Taxonomy" id="2801337"/>
    <lineage>
        <taxon>Bacteria</taxon>
        <taxon>Bacillati</taxon>
        <taxon>Actinomycetota</taxon>
        <taxon>Actinomycetes</taxon>
        <taxon>Propionibacteriales</taxon>
        <taxon>Nocardioidaceae</taxon>
        <taxon>Nocardioides</taxon>
    </lineage>
</organism>
<evidence type="ECO:0000313" key="3">
    <source>
        <dbReference type="Proteomes" id="UP000636918"/>
    </source>
</evidence>
<name>A0ABS1L4D1_9ACTN</name>
<sequence length="440" mass="46396">MTDARTPRRAAVGLTVAGVVLLASFVVPPLTGWDVDARSDMLGLPPLHGFVDLRFSAASVLAILLAAAGIWRGEALARTLSWRRLLLVSYVVGLAWLLALALVDGGAGLTRVMDAPSEYMVTAREITDVPAMLREYVDRIPYRSADNWPIHLAGHPPGAVLFHVLLVRLGLGGSLVAALVVVAVAATIPLATLVTLRRLGAEDLARLAAPFLVLSPAAVFLAVSADAVFAALAAWGLASLAAAATASGRALVGWGLLAGLLLGWCVMSSYGLPLLGILALSVLWLARSWKPLPVAAAAALAVVLAFAAYGFAWWEAYPVLHDRYWDGIAKTRPFGYWAWGNLGALLVSGGPLLGAGLAVAARRHAGPARTVAVLAGAAALTIAIADLSRMSKAEVERIWLPFVPWLTISLALLPGSWRRWGLGLQVLTALVVEHLLYTTW</sequence>
<feature type="transmembrane region" description="Helical" evidence="1">
    <location>
        <begin position="397"/>
        <end position="413"/>
    </location>
</feature>
<keyword evidence="1" id="KW-0472">Membrane</keyword>
<keyword evidence="1" id="KW-0812">Transmembrane</keyword>
<feature type="transmembrane region" description="Helical" evidence="1">
    <location>
        <begin position="53"/>
        <end position="73"/>
    </location>
</feature>
<evidence type="ECO:0000256" key="1">
    <source>
        <dbReference type="SAM" id="Phobius"/>
    </source>
</evidence>
<dbReference type="RefSeq" id="WP_201932606.1">
    <property type="nucleotide sequence ID" value="NZ_JAERSG010000001.1"/>
</dbReference>
<reference evidence="2 3" key="1">
    <citation type="submission" date="2021-01" db="EMBL/GenBank/DDBJ databases">
        <title>Genome seq and assembly of Nocardiodes sp. G10.</title>
        <authorList>
            <person name="Chhetri G."/>
        </authorList>
    </citation>
    <scope>NUCLEOTIDE SEQUENCE [LARGE SCALE GENOMIC DNA]</scope>
    <source>
        <strain evidence="2 3">G10</strain>
    </source>
</reference>
<feature type="transmembrane region" description="Helical" evidence="1">
    <location>
        <begin position="292"/>
        <end position="314"/>
    </location>
</feature>
<feature type="transmembrane region" description="Helical" evidence="1">
    <location>
        <begin position="175"/>
        <end position="196"/>
    </location>
</feature>
<evidence type="ECO:0008006" key="4">
    <source>
        <dbReference type="Google" id="ProtNLM"/>
    </source>
</evidence>
<accession>A0ABS1L4D1</accession>
<feature type="transmembrane region" description="Helical" evidence="1">
    <location>
        <begin position="334"/>
        <end position="359"/>
    </location>
</feature>
<comment type="caution">
    <text evidence="2">The sequence shown here is derived from an EMBL/GenBank/DDBJ whole genome shotgun (WGS) entry which is preliminary data.</text>
</comment>